<dbReference type="Proteomes" id="UP001174997">
    <property type="component" value="Unassembled WGS sequence"/>
</dbReference>
<proteinExistence type="predicted"/>
<keyword evidence="3" id="KW-1185">Reference proteome</keyword>
<feature type="compositionally biased region" description="Basic and acidic residues" evidence="1">
    <location>
        <begin position="254"/>
        <end position="268"/>
    </location>
</feature>
<feature type="compositionally biased region" description="Polar residues" evidence="1">
    <location>
        <begin position="269"/>
        <end position="280"/>
    </location>
</feature>
<feature type="compositionally biased region" description="Basic and acidic residues" evidence="1">
    <location>
        <begin position="69"/>
        <end position="79"/>
    </location>
</feature>
<comment type="caution">
    <text evidence="2">The sequence shown here is derived from an EMBL/GenBank/DDBJ whole genome shotgun (WGS) entry which is preliminary data.</text>
</comment>
<feature type="region of interest" description="Disordered" evidence="1">
    <location>
        <begin position="1"/>
        <end position="82"/>
    </location>
</feature>
<feature type="region of interest" description="Disordered" evidence="1">
    <location>
        <begin position="655"/>
        <end position="693"/>
    </location>
</feature>
<feature type="compositionally biased region" description="Polar residues" evidence="1">
    <location>
        <begin position="673"/>
        <end position="693"/>
    </location>
</feature>
<reference evidence="2" key="1">
    <citation type="submission" date="2023-06" db="EMBL/GenBank/DDBJ databases">
        <title>Genome-scale phylogeny and comparative genomics of the fungal order Sordariales.</title>
        <authorList>
            <consortium name="Lawrence Berkeley National Laboratory"/>
            <person name="Hensen N."/>
            <person name="Bonometti L."/>
            <person name="Westerberg I."/>
            <person name="Brannstrom I.O."/>
            <person name="Guillou S."/>
            <person name="Cros-Aarteil S."/>
            <person name="Calhoun S."/>
            <person name="Haridas S."/>
            <person name="Kuo A."/>
            <person name="Mondo S."/>
            <person name="Pangilinan J."/>
            <person name="Riley R."/>
            <person name="Labutti K."/>
            <person name="Andreopoulos B."/>
            <person name="Lipzen A."/>
            <person name="Chen C."/>
            <person name="Yanf M."/>
            <person name="Daum C."/>
            <person name="Ng V."/>
            <person name="Clum A."/>
            <person name="Steindorff A."/>
            <person name="Ohm R."/>
            <person name="Martin F."/>
            <person name="Silar P."/>
            <person name="Natvig D."/>
            <person name="Lalanne C."/>
            <person name="Gautier V."/>
            <person name="Ament-Velasquez S.L."/>
            <person name="Kruys A."/>
            <person name="Hutchinson M.I."/>
            <person name="Powell A.J."/>
            <person name="Barry K."/>
            <person name="Miller A.N."/>
            <person name="Grigoriev I.V."/>
            <person name="Debuchy R."/>
            <person name="Gladieux P."/>
            <person name="Thoren M.H."/>
            <person name="Johannesson H."/>
        </authorList>
    </citation>
    <scope>NUCLEOTIDE SEQUENCE</scope>
    <source>
        <strain evidence="2">CBS 307.81</strain>
    </source>
</reference>
<feature type="compositionally biased region" description="Polar residues" evidence="1">
    <location>
        <begin position="241"/>
        <end position="253"/>
    </location>
</feature>
<feature type="compositionally biased region" description="Basic and acidic residues" evidence="1">
    <location>
        <begin position="396"/>
        <end position="423"/>
    </location>
</feature>
<evidence type="ECO:0000313" key="3">
    <source>
        <dbReference type="Proteomes" id="UP001174997"/>
    </source>
</evidence>
<accession>A0AA39ZGH2</accession>
<organism evidence="2 3">
    <name type="scientific">Cercophora samala</name>
    <dbReference type="NCBI Taxonomy" id="330535"/>
    <lineage>
        <taxon>Eukaryota</taxon>
        <taxon>Fungi</taxon>
        <taxon>Dikarya</taxon>
        <taxon>Ascomycota</taxon>
        <taxon>Pezizomycotina</taxon>
        <taxon>Sordariomycetes</taxon>
        <taxon>Sordariomycetidae</taxon>
        <taxon>Sordariales</taxon>
        <taxon>Lasiosphaeriaceae</taxon>
        <taxon>Cercophora</taxon>
    </lineage>
</organism>
<feature type="region of interest" description="Disordered" evidence="1">
    <location>
        <begin position="544"/>
        <end position="573"/>
    </location>
</feature>
<feature type="compositionally biased region" description="Polar residues" evidence="1">
    <location>
        <begin position="9"/>
        <end position="21"/>
    </location>
</feature>
<dbReference type="AlphaFoldDB" id="A0AA39ZGH2"/>
<dbReference type="EMBL" id="JAULSY010000030">
    <property type="protein sequence ID" value="KAK0670548.1"/>
    <property type="molecule type" value="Genomic_DNA"/>
</dbReference>
<feature type="region of interest" description="Disordered" evidence="1">
    <location>
        <begin position="241"/>
        <end position="295"/>
    </location>
</feature>
<feature type="region of interest" description="Disordered" evidence="1">
    <location>
        <begin position="379"/>
        <end position="477"/>
    </location>
</feature>
<feature type="region of interest" description="Disordered" evidence="1">
    <location>
        <begin position="493"/>
        <end position="523"/>
    </location>
</feature>
<evidence type="ECO:0000256" key="1">
    <source>
        <dbReference type="SAM" id="MobiDB-lite"/>
    </source>
</evidence>
<gene>
    <name evidence="2" type="ORF">QBC41DRAFT_388422</name>
</gene>
<feature type="region of interest" description="Disordered" evidence="1">
    <location>
        <begin position="311"/>
        <end position="336"/>
    </location>
</feature>
<evidence type="ECO:0000313" key="2">
    <source>
        <dbReference type="EMBL" id="KAK0670548.1"/>
    </source>
</evidence>
<protein>
    <submittedName>
        <fullName evidence="2">Uncharacterized protein</fullName>
    </submittedName>
</protein>
<name>A0AA39ZGH2_9PEZI</name>
<sequence>MLLPRHTSKVQPYGSQATSKPSRLRPPGLRLKTSSLDLVPSDEKAQAMASADWRKMAPDSGLGGNLRQVSDENSRHPSEPNDDFYSPLVLEMKPMNTGSKSQCRNLRHPTSGVAWEAISSAPGCGFRREETRTSEPSSLPSPFLKACEPSLQDTMMVRLKAIKPMDVSINGDIITLPNKYSLDVTPVDIQEPDAACFMTRERGDMLATLKLLKPKARLRRMKSELHEESVLEDLDNFLSQQTGKHSKAATSRQEVQRQYRGSSEHRSSYDSGISNSFESSSLEKELPSGAPHNSPVEVDRFQTLLSRLHLTTETREPSQPPAAPSSIETSRPDARVLDPAIIVAKVKDEECEETPGSSERGPRVCNFFGRDSALLFGKGKRAQKSHDSGYSTFHPMRQDSEGSAKTKGEEHSGFTGQKRKEDSTSTSTTSTRLNPTAAEFKSVTRADPRSEVKDDFKPAVEGYSAPPWTPKRLTRPSLNSVFPGVLEGYGGPTQTVPFVADDGLQRNPWKARGPPAEPVWVPEPRQSSIPEMALQQPPVAPVAMAPLPIVDPDGKGARPVFPVTQKPRDHDPVKQQAYESYLEWRKANEPGYHMKCKMRQAHRVVRQYQQQAQTSDWKTVAGQAKAAAGALEAQAVEEKKRSKEAALKEQFKLSVKRMAESSGASEKKEQPHLGSNNGKQAANTACDQQTLVI</sequence>
<feature type="compositionally biased region" description="Basic and acidic residues" evidence="1">
    <location>
        <begin position="442"/>
        <end position="458"/>
    </location>
</feature>